<feature type="compositionally biased region" description="Basic residues" evidence="1">
    <location>
        <begin position="42"/>
        <end position="63"/>
    </location>
</feature>
<feature type="compositionally biased region" description="Basic residues" evidence="1">
    <location>
        <begin position="350"/>
        <end position="370"/>
    </location>
</feature>
<feature type="compositionally biased region" description="Basic residues" evidence="1">
    <location>
        <begin position="15"/>
        <end position="35"/>
    </location>
</feature>
<dbReference type="EMBL" id="CADCTU010000276">
    <property type="protein sequence ID" value="CAA9306803.1"/>
    <property type="molecule type" value="Genomic_DNA"/>
</dbReference>
<sequence>ARTPARPACPARHDPRVRRRRRDARGRRPGVHPRRAGAQARVRGRRPLARALRRGVRQRHRRDPARAAGARRGARRRGDHHAVHLLRHRGHDPQRGRHRGVRRHRPRHVPHRPGRGRRGPHRALEGRGPGRPVRPDGAARARGRRRARAADHRGRGAVHRRAPADRRGVAHGRRGGDDRHVQLLPVEEPGRVRRRRDDRHAGRGAQRPAHAAADARQREDVLPRGGGLQQPPRRAAGRGAAREAAAPRGLERRPPPQRALLRRRVRGPGRRAHADDRPGQRVDLQPVHAPRRAARRPPGAPQGAGRRQRHLLPAPAAPPAVLRVPRLPSRVVPRGRAGRRGGAVAAGLPRAHHRAARRGRRRRPLVLRPV</sequence>
<feature type="non-terminal residue" evidence="2">
    <location>
        <position position="1"/>
    </location>
</feature>
<dbReference type="AlphaFoldDB" id="A0A6J4KIA1"/>
<evidence type="ECO:0000256" key="1">
    <source>
        <dbReference type="SAM" id="MobiDB-lite"/>
    </source>
</evidence>
<feature type="compositionally biased region" description="Low complexity" evidence="1">
    <location>
        <begin position="301"/>
        <end position="335"/>
    </location>
</feature>
<feature type="non-terminal residue" evidence="2">
    <location>
        <position position="370"/>
    </location>
</feature>
<feature type="compositionally biased region" description="Low complexity" evidence="1">
    <location>
        <begin position="231"/>
        <end position="248"/>
    </location>
</feature>
<reference evidence="2" key="1">
    <citation type="submission" date="2020-02" db="EMBL/GenBank/DDBJ databases">
        <authorList>
            <person name="Meier V. D."/>
        </authorList>
    </citation>
    <scope>NUCLEOTIDE SEQUENCE</scope>
    <source>
        <strain evidence="2">AVDCRST_MAG11</strain>
    </source>
</reference>
<protein>
    <submittedName>
        <fullName evidence="2">Aminotransferase, DegT/DnrJ/EryC1/StrS family</fullName>
    </submittedName>
</protein>
<feature type="compositionally biased region" description="Basic and acidic residues" evidence="1">
    <location>
        <begin position="162"/>
        <end position="181"/>
    </location>
</feature>
<name>A0A6J4KIA1_9BACT</name>
<accession>A0A6J4KIA1</accession>
<dbReference type="GO" id="GO:0008483">
    <property type="term" value="F:transaminase activity"/>
    <property type="evidence" value="ECO:0007669"/>
    <property type="project" value="UniProtKB-KW"/>
</dbReference>
<gene>
    <name evidence="2" type="ORF">AVDCRST_MAG11-1209</name>
</gene>
<organism evidence="2">
    <name type="scientific">uncultured Gemmatimonadaceae bacterium</name>
    <dbReference type="NCBI Taxonomy" id="246130"/>
    <lineage>
        <taxon>Bacteria</taxon>
        <taxon>Pseudomonadati</taxon>
        <taxon>Gemmatimonadota</taxon>
        <taxon>Gemmatimonadia</taxon>
        <taxon>Gemmatimonadales</taxon>
        <taxon>Gemmatimonadaceae</taxon>
        <taxon>environmental samples</taxon>
    </lineage>
</organism>
<feature type="compositionally biased region" description="Basic residues" evidence="1">
    <location>
        <begin position="260"/>
        <end position="271"/>
    </location>
</feature>
<proteinExistence type="predicted"/>
<keyword evidence="2" id="KW-0032">Aminotransferase</keyword>
<feature type="compositionally biased region" description="Low complexity" evidence="1">
    <location>
        <begin position="1"/>
        <end position="10"/>
    </location>
</feature>
<feature type="compositionally biased region" description="Basic residues" evidence="1">
    <location>
        <begin position="72"/>
        <end position="121"/>
    </location>
</feature>
<keyword evidence="2" id="KW-0808">Transferase</keyword>
<evidence type="ECO:0000313" key="2">
    <source>
        <dbReference type="EMBL" id="CAA9306803.1"/>
    </source>
</evidence>
<feature type="compositionally biased region" description="Low complexity" evidence="1">
    <location>
        <begin position="203"/>
        <end position="212"/>
    </location>
</feature>
<feature type="region of interest" description="Disordered" evidence="1">
    <location>
        <begin position="1"/>
        <end position="370"/>
    </location>
</feature>
<feature type="compositionally biased region" description="Basic and acidic residues" evidence="1">
    <location>
        <begin position="213"/>
        <end position="222"/>
    </location>
</feature>